<accession>A0A1G6GEW0</accession>
<sequence>MLSRIAESMFWIGRYVERAEDTARILQVQLRLFVEEPVVPTATACTNLLTLMGVPAGSYDLDGAEQGGRSAHETLVDLLAYDRSQPSSIAYCWAQSRDNARRAREVIPSTVWELVNTTWQALPRVTPHAVRSQHSYLDWARERSALFYGLARGSMVRDEGWQFLQLGRSLEQADMTARLVTATTLAEGAVPLPAALRGCDAHDAFLRTHRGWRASTQAMEFLVRDGSFPRSVMHGLTRALDALNAVSEPTRGVGRPGEARYELGRMTQELAYMPVDELHADLAGQMARVQRTCAEVTAKISQDFFAGATAQSWTTEEAR</sequence>
<dbReference type="RefSeq" id="WP_092606598.1">
    <property type="nucleotide sequence ID" value="NZ_FMYF01000002.1"/>
</dbReference>
<dbReference type="InterPro" id="IPR051680">
    <property type="entry name" value="ATP-dep_Glu-Cys_Ligase-2"/>
</dbReference>
<proteinExistence type="predicted"/>
<feature type="domain" description="DUF403" evidence="1">
    <location>
        <begin position="1"/>
        <end position="305"/>
    </location>
</feature>
<dbReference type="STRING" id="1577474.GA0111570_102300"/>
<organism evidence="2 3">
    <name type="scientific">Raineyella antarctica</name>
    <dbReference type="NCBI Taxonomy" id="1577474"/>
    <lineage>
        <taxon>Bacteria</taxon>
        <taxon>Bacillati</taxon>
        <taxon>Actinomycetota</taxon>
        <taxon>Actinomycetes</taxon>
        <taxon>Propionibacteriales</taxon>
        <taxon>Propionibacteriaceae</taxon>
        <taxon>Raineyella</taxon>
    </lineage>
</organism>
<evidence type="ECO:0000313" key="2">
    <source>
        <dbReference type="EMBL" id="SDB80510.1"/>
    </source>
</evidence>
<dbReference type="Proteomes" id="UP000199086">
    <property type="component" value="Unassembled WGS sequence"/>
</dbReference>
<gene>
    <name evidence="2" type="ORF">GA0111570_102300</name>
</gene>
<dbReference type="InterPro" id="IPR007296">
    <property type="entry name" value="DUF403"/>
</dbReference>
<dbReference type="PANTHER" id="PTHR34595:SF7">
    <property type="entry name" value="SLL1039 PROTEIN"/>
    <property type="match status" value="1"/>
</dbReference>
<reference evidence="2 3" key="1">
    <citation type="submission" date="2016-06" db="EMBL/GenBank/DDBJ databases">
        <authorList>
            <person name="Olsen C.W."/>
            <person name="Carey S."/>
            <person name="Hinshaw L."/>
            <person name="Karasin A.I."/>
        </authorList>
    </citation>
    <scope>NUCLEOTIDE SEQUENCE [LARGE SCALE GENOMIC DNA]</scope>
    <source>
        <strain evidence="2 3">LZ-22</strain>
    </source>
</reference>
<dbReference type="OrthoDB" id="9803532at2"/>
<dbReference type="AlphaFoldDB" id="A0A1G6GEW0"/>
<dbReference type="PANTHER" id="PTHR34595">
    <property type="entry name" value="BLR5612 PROTEIN"/>
    <property type="match status" value="1"/>
</dbReference>
<dbReference type="Pfam" id="PF04168">
    <property type="entry name" value="Alpha-E"/>
    <property type="match status" value="1"/>
</dbReference>
<evidence type="ECO:0000259" key="1">
    <source>
        <dbReference type="Pfam" id="PF04168"/>
    </source>
</evidence>
<name>A0A1G6GEW0_9ACTN</name>
<dbReference type="EMBL" id="FMYF01000002">
    <property type="protein sequence ID" value="SDB80510.1"/>
    <property type="molecule type" value="Genomic_DNA"/>
</dbReference>
<protein>
    <submittedName>
        <fullName evidence="2">Uncharacterized conserved protein, Alpha-E superfamily</fullName>
    </submittedName>
</protein>
<evidence type="ECO:0000313" key="3">
    <source>
        <dbReference type="Proteomes" id="UP000199086"/>
    </source>
</evidence>
<keyword evidence="3" id="KW-1185">Reference proteome</keyword>